<dbReference type="SMART" id="SM01117">
    <property type="entry name" value="Cyt-b5"/>
    <property type="match status" value="1"/>
</dbReference>
<dbReference type="FunFam" id="3.10.120.10:FF:000002">
    <property type="entry name" value="Cytochrome b5 type B"/>
    <property type="match status" value="1"/>
</dbReference>
<name>A0A0L0D5J7_THETB</name>
<dbReference type="AlphaFoldDB" id="A0A0L0D5J7"/>
<evidence type="ECO:0000256" key="2">
    <source>
        <dbReference type="ARBA" id="ARBA00022617"/>
    </source>
</evidence>
<evidence type="ECO:0000256" key="6">
    <source>
        <dbReference type="ARBA" id="ARBA00023136"/>
    </source>
</evidence>
<keyword evidence="4 8" id="KW-0479">Metal-binding</keyword>
<evidence type="ECO:0000256" key="8">
    <source>
        <dbReference type="RuleBase" id="RU362121"/>
    </source>
</evidence>
<dbReference type="PRINTS" id="PR00363">
    <property type="entry name" value="CYTOCHROMEB5"/>
</dbReference>
<keyword evidence="11" id="KW-1185">Reference proteome</keyword>
<evidence type="ECO:0000256" key="1">
    <source>
        <dbReference type="ARBA" id="ARBA00004370"/>
    </source>
</evidence>
<dbReference type="RefSeq" id="XP_013759539.1">
    <property type="nucleotide sequence ID" value="XM_013904085.1"/>
</dbReference>
<comment type="similarity">
    <text evidence="7 8">Belongs to the cytochrome b5 family.</text>
</comment>
<reference evidence="10 11" key="1">
    <citation type="submission" date="2010-05" db="EMBL/GenBank/DDBJ databases">
        <title>The Genome Sequence of Thecamonas trahens ATCC 50062.</title>
        <authorList>
            <consortium name="The Broad Institute Genome Sequencing Platform"/>
            <person name="Russ C."/>
            <person name="Cuomo C."/>
            <person name="Shea T."/>
            <person name="Young S.K."/>
            <person name="Zeng Q."/>
            <person name="Koehrsen M."/>
            <person name="Haas B."/>
            <person name="Borodovsky M."/>
            <person name="Guigo R."/>
            <person name="Alvarado L."/>
            <person name="Berlin A."/>
            <person name="Bochicchio J."/>
            <person name="Borenstein D."/>
            <person name="Chapman S."/>
            <person name="Chen Z."/>
            <person name="Freedman E."/>
            <person name="Gellesch M."/>
            <person name="Goldberg J."/>
            <person name="Griggs A."/>
            <person name="Gujja S."/>
            <person name="Heilman E."/>
            <person name="Heiman D."/>
            <person name="Hepburn T."/>
            <person name="Howarth C."/>
            <person name="Jen D."/>
            <person name="Larson L."/>
            <person name="Mehta T."/>
            <person name="Park D."/>
            <person name="Pearson M."/>
            <person name="Roberts A."/>
            <person name="Saif S."/>
            <person name="Shenoy N."/>
            <person name="Sisk P."/>
            <person name="Stolte C."/>
            <person name="Sykes S."/>
            <person name="Thomson T."/>
            <person name="Walk T."/>
            <person name="White J."/>
            <person name="Yandava C."/>
            <person name="Burger G."/>
            <person name="Gray M.W."/>
            <person name="Holland P.W.H."/>
            <person name="King N."/>
            <person name="Lang F.B.F."/>
            <person name="Roger A.J."/>
            <person name="Ruiz-Trillo I."/>
            <person name="Lander E."/>
            <person name="Nusbaum C."/>
        </authorList>
    </citation>
    <scope>NUCLEOTIDE SEQUENCE [LARGE SCALE GENOMIC DNA]</scope>
    <source>
        <strain evidence="10 11">ATCC 50062</strain>
    </source>
</reference>
<dbReference type="PROSITE" id="PS00191">
    <property type="entry name" value="CYTOCHROME_B5_1"/>
    <property type="match status" value="1"/>
</dbReference>
<protein>
    <submittedName>
        <fullName evidence="10">Cytochrome b5</fullName>
    </submittedName>
</protein>
<sequence>MSTDGLPTYTLAEVKQHNTEDSLWMVIRGLVYDLTEYLDEHPGGDIMLEGAGLDATEMFDDVGHSDEAAEELAKYLIGRLA</sequence>
<dbReference type="Proteomes" id="UP000054408">
    <property type="component" value="Unassembled WGS sequence"/>
</dbReference>
<dbReference type="PROSITE" id="PS50255">
    <property type="entry name" value="CYTOCHROME_B5_2"/>
    <property type="match status" value="1"/>
</dbReference>
<dbReference type="InterPro" id="IPR036400">
    <property type="entry name" value="Cyt_B5-like_heme/steroid_sf"/>
</dbReference>
<evidence type="ECO:0000313" key="10">
    <source>
        <dbReference type="EMBL" id="KNC47614.1"/>
    </source>
</evidence>
<evidence type="ECO:0000313" key="11">
    <source>
        <dbReference type="Proteomes" id="UP000054408"/>
    </source>
</evidence>
<dbReference type="GO" id="GO:0016020">
    <property type="term" value="C:membrane"/>
    <property type="evidence" value="ECO:0007669"/>
    <property type="project" value="UniProtKB-SubCell"/>
</dbReference>
<dbReference type="eggNOG" id="KOG0537">
    <property type="taxonomic scope" value="Eukaryota"/>
</dbReference>
<dbReference type="GO" id="GO:0020037">
    <property type="term" value="F:heme binding"/>
    <property type="evidence" value="ECO:0007669"/>
    <property type="project" value="UniProtKB-UniRule"/>
</dbReference>
<proteinExistence type="inferred from homology"/>
<organism evidence="10 11">
    <name type="scientific">Thecamonas trahens ATCC 50062</name>
    <dbReference type="NCBI Taxonomy" id="461836"/>
    <lineage>
        <taxon>Eukaryota</taxon>
        <taxon>Apusozoa</taxon>
        <taxon>Apusomonadida</taxon>
        <taxon>Apusomonadidae</taxon>
        <taxon>Thecamonas</taxon>
    </lineage>
</organism>
<evidence type="ECO:0000256" key="7">
    <source>
        <dbReference type="ARBA" id="ARBA00038168"/>
    </source>
</evidence>
<dbReference type="EMBL" id="GL349447">
    <property type="protein sequence ID" value="KNC47614.1"/>
    <property type="molecule type" value="Genomic_DNA"/>
</dbReference>
<evidence type="ECO:0000259" key="9">
    <source>
        <dbReference type="PROSITE" id="PS50255"/>
    </source>
</evidence>
<dbReference type="STRING" id="461836.A0A0L0D5J7"/>
<dbReference type="PANTHER" id="PTHR19359:SF14">
    <property type="entry name" value="CYTOCHROME B5 A"/>
    <property type="match status" value="1"/>
</dbReference>
<dbReference type="GeneID" id="25562300"/>
<dbReference type="Pfam" id="PF00173">
    <property type="entry name" value="Cyt-b5"/>
    <property type="match status" value="1"/>
</dbReference>
<keyword evidence="3" id="KW-0812">Transmembrane</keyword>
<dbReference type="InterPro" id="IPR050668">
    <property type="entry name" value="Cytochrome_b5"/>
</dbReference>
<keyword evidence="5 8" id="KW-0408">Iron</keyword>
<evidence type="ECO:0000256" key="5">
    <source>
        <dbReference type="ARBA" id="ARBA00023004"/>
    </source>
</evidence>
<dbReference type="OMA" id="TWICIEN"/>
<dbReference type="OrthoDB" id="260519at2759"/>
<keyword evidence="2 8" id="KW-0349">Heme</keyword>
<dbReference type="GO" id="GO:0046872">
    <property type="term" value="F:metal ion binding"/>
    <property type="evidence" value="ECO:0007669"/>
    <property type="project" value="UniProtKB-UniRule"/>
</dbReference>
<keyword evidence="6" id="KW-0472">Membrane</keyword>
<accession>A0A0L0D5J7</accession>
<comment type="subcellular location">
    <subcellularLocation>
        <location evidence="1">Membrane</location>
    </subcellularLocation>
</comment>
<dbReference type="SUPFAM" id="SSF55856">
    <property type="entry name" value="Cytochrome b5-like heme/steroid binding domain"/>
    <property type="match status" value="1"/>
</dbReference>
<feature type="domain" description="Cytochrome b5 heme-binding" evidence="9">
    <location>
        <begin position="6"/>
        <end position="81"/>
    </location>
</feature>
<dbReference type="Gene3D" id="3.10.120.10">
    <property type="entry name" value="Cytochrome b5-like heme/steroid binding domain"/>
    <property type="match status" value="1"/>
</dbReference>
<gene>
    <name evidence="10" type="ORF">AMSG_02638</name>
</gene>
<dbReference type="InterPro" id="IPR001199">
    <property type="entry name" value="Cyt_B5-like_heme/steroid-bd"/>
</dbReference>
<evidence type="ECO:0000256" key="3">
    <source>
        <dbReference type="ARBA" id="ARBA00022692"/>
    </source>
</evidence>
<dbReference type="InterPro" id="IPR018506">
    <property type="entry name" value="Cyt_B5_heme-BS"/>
</dbReference>
<dbReference type="PANTHER" id="PTHR19359">
    <property type="entry name" value="CYTOCHROME B5"/>
    <property type="match status" value="1"/>
</dbReference>
<evidence type="ECO:0000256" key="4">
    <source>
        <dbReference type="ARBA" id="ARBA00022723"/>
    </source>
</evidence>